<evidence type="ECO:0000313" key="2">
    <source>
        <dbReference type="EMBL" id="CAB4816802.1"/>
    </source>
</evidence>
<feature type="compositionally biased region" description="Basic and acidic residues" evidence="1">
    <location>
        <begin position="45"/>
        <end position="77"/>
    </location>
</feature>
<reference evidence="3" key="1">
    <citation type="submission" date="2020-05" db="EMBL/GenBank/DDBJ databases">
        <authorList>
            <person name="Chiriac C."/>
            <person name="Salcher M."/>
            <person name="Ghai R."/>
            <person name="Kavagutti S V."/>
        </authorList>
    </citation>
    <scope>NUCLEOTIDE SEQUENCE</scope>
</reference>
<accession>A0A6J7VJP1</accession>
<evidence type="ECO:0000256" key="1">
    <source>
        <dbReference type="SAM" id="MobiDB-lite"/>
    </source>
</evidence>
<dbReference type="AlphaFoldDB" id="A0A6J7VJP1"/>
<dbReference type="EMBL" id="CAFBRD010000186">
    <property type="protein sequence ID" value="CAB5078855.1"/>
    <property type="molecule type" value="Genomic_DNA"/>
</dbReference>
<organism evidence="3">
    <name type="scientific">freshwater metagenome</name>
    <dbReference type="NCBI Taxonomy" id="449393"/>
    <lineage>
        <taxon>unclassified sequences</taxon>
        <taxon>metagenomes</taxon>
        <taxon>ecological metagenomes</taxon>
    </lineage>
</organism>
<gene>
    <name evidence="2" type="ORF">UFOPK3010_01507</name>
    <name evidence="3" type="ORF">UFOPK4371_02012</name>
</gene>
<dbReference type="EMBL" id="CAFAAM010000260">
    <property type="protein sequence ID" value="CAB4816802.1"/>
    <property type="molecule type" value="Genomic_DNA"/>
</dbReference>
<feature type="region of interest" description="Disordered" evidence="1">
    <location>
        <begin position="45"/>
        <end position="81"/>
    </location>
</feature>
<protein>
    <submittedName>
        <fullName evidence="3">Unannotated protein</fullName>
    </submittedName>
</protein>
<proteinExistence type="predicted"/>
<evidence type="ECO:0000313" key="3">
    <source>
        <dbReference type="EMBL" id="CAB5078855.1"/>
    </source>
</evidence>
<sequence length="140" mass="15309">MKFEVGGLESGVDVHHGAVELVQTGSDLGGFGSLIGKLIGAYGRHDKASENSKAEQHSQRAKAKNEAERSSGGRHEGSSLTWSYYKPQPIRHETVIFGQAIPRAPWGSSRVGHMSRTVIRRPADRRFSAPLPVPIERTRP</sequence>
<name>A0A6J7VJP1_9ZZZZ</name>